<accession>A0ABY7GJ33</accession>
<evidence type="ECO:0000313" key="2">
    <source>
        <dbReference type="EMBL" id="WAR31301.1"/>
    </source>
</evidence>
<organism evidence="2 3">
    <name type="scientific">Mya arenaria</name>
    <name type="common">Soft-shell clam</name>
    <dbReference type="NCBI Taxonomy" id="6604"/>
    <lineage>
        <taxon>Eukaryota</taxon>
        <taxon>Metazoa</taxon>
        <taxon>Spiralia</taxon>
        <taxon>Lophotrochozoa</taxon>
        <taxon>Mollusca</taxon>
        <taxon>Bivalvia</taxon>
        <taxon>Autobranchia</taxon>
        <taxon>Heteroconchia</taxon>
        <taxon>Euheterodonta</taxon>
        <taxon>Imparidentia</taxon>
        <taxon>Neoheterodontei</taxon>
        <taxon>Myida</taxon>
        <taxon>Myoidea</taxon>
        <taxon>Myidae</taxon>
        <taxon>Mya</taxon>
    </lineage>
</organism>
<gene>
    <name evidence="2" type="ORF">MAR_033843</name>
</gene>
<feature type="region of interest" description="Disordered" evidence="1">
    <location>
        <begin position="160"/>
        <end position="180"/>
    </location>
</feature>
<name>A0ABY7GJ33_MYAAR</name>
<feature type="compositionally biased region" description="Basic and acidic residues" evidence="1">
    <location>
        <begin position="160"/>
        <end position="171"/>
    </location>
</feature>
<dbReference type="EMBL" id="CP111028">
    <property type="protein sequence ID" value="WAR31301.1"/>
    <property type="molecule type" value="Genomic_DNA"/>
</dbReference>
<dbReference type="InterPro" id="IPR029147">
    <property type="entry name" value="CFAP77"/>
</dbReference>
<proteinExistence type="predicted"/>
<dbReference type="Pfam" id="PF14825">
    <property type="entry name" value="CFAP77"/>
    <property type="match status" value="1"/>
</dbReference>
<keyword evidence="3" id="KW-1185">Reference proteome</keyword>
<reference evidence="2" key="1">
    <citation type="submission" date="2022-11" db="EMBL/GenBank/DDBJ databases">
        <title>Centuries of genome instability and evolution in soft-shell clam transmissible cancer (bioRxiv).</title>
        <authorList>
            <person name="Hart S.F.M."/>
            <person name="Yonemitsu M.A."/>
            <person name="Giersch R.M."/>
            <person name="Beal B.F."/>
            <person name="Arriagada G."/>
            <person name="Davis B.W."/>
            <person name="Ostrander E.A."/>
            <person name="Goff S.P."/>
            <person name="Metzger M.J."/>
        </authorList>
    </citation>
    <scope>NUCLEOTIDE SEQUENCE</scope>
    <source>
        <strain evidence="2">MELC-2E11</strain>
        <tissue evidence="2">Siphon/mantle</tissue>
    </source>
</reference>
<dbReference type="PANTHER" id="PTHR28617">
    <property type="entry name" value="CILIA- AND FLAGELLA-ASSOCIATED PROTEIN 77"/>
    <property type="match status" value="1"/>
</dbReference>
<dbReference type="PANTHER" id="PTHR28617:SF1">
    <property type="entry name" value="CILIA- AND FLAGELLA-ASSOCIATED PROTEIN 77"/>
    <property type="match status" value="1"/>
</dbReference>
<sequence>MKEIVDNSNMCTNYDLGEPLFDGIRSRDNGSTMSVGSVDLSNGRSGMAHPTRVSWTPIFALLEHKFIDRKRNSEQTELGKPKRRGVIIPAGTTYGRPNGMRDGGSSEALHGWPTISSSTLPFKRKEKASQRDFMALNRAAVSAGLVTANAQYEFRATHDVRGKTTSEEGQRNRTRRMPPSMVYGISTRPSTPIFDLLEHKYQDKWLQERRKLELAKRQEESKQKRSPGQVYETRATLLRTYQNPVDPDPLWQMPKFKNNAQPSLQTFRSGRARTFAYDNFESDMISRKGNLGHGTYESAKN</sequence>
<evidence type="ECO:0000313" key="3">
    <source>
        <dbReference type="Proteomes" id="UP001164746"/>
    </source>
</evidence>
<protein>
    <submittedName>
        <fullName evidence="2">CFA77-like protein</fullName>
    </submittedName>
</protein>
<evidence type="ECO:0000256" key="1">
    <source>
        <dbReference type="SAM" id="MobiDB-lite"/>
    </source>
</evidence>
<dbReference type="Proteomes" id="UP001164746">
    <property type="component" value="Chromosome 17"/>
</dbReference>